<dbReference type="OMA" id="SQHFCDE"/>
<dbReference type="Proteomes" id="UP000051952">
    <property type="component" value="Unassembled WGS sequence"/>
</dbReference>
<evidence type="ECO:0000313" key="2">
    <source>
        <dbReference type="EMBL" id="CUF84756.1"/>
    </source>
</evidence>
<evidence type="ECO:0000313" key="3">
    <source>
        <dbReference type="Proteomes" id="UP000051952"/>
    </source>
</evidence>
<reference evidence="3" key="1">
    <citation type="submission" date="2015-09" db="EMBL/GenBank/DDBJ databases">
        <authorList>
            <consortium name="Pathogen Informatics"/>
        </authorList>
    </citation>
    <scope>NUCLEOTIDE SEQUENCE [LARGE SCALE GENOMIC DNA]</scope>
    <source>
        <strain evidence="3">Lake Konstanz</strain>
    </source>
</reference>
<feature type="region of interest" description="Disordered" evidence="1">
    <location>
        <begin position="31"/>
        <end position="50"/>
    </location>
</feature>
<accession>A0A0S4IPF2</accession>
<dbReference type="PANTHER" id="PTHR39665:SF1">
    <property type="entry name" value="PARAFLAGELLAR ROD COMPONENT"/>
    <property type="match status" value="1"/>
</dbReference>
<organism evidence="2 3">
    <name type="scientific">Bodo saltans</name>
    <name type="common">Flagellated protozoan</name>
    <dbReference type="NCBI Taxonomy" id="75058"/>
    <lineage>
        <taxon>Eukaryota</taxon>
        <taxon>Discoba</taxon>
        <taxon>Euglenozoa</taxon>
        <taxon>Kinetoplastea</taxon>
        <taxon>Metakinetoplastina</taxon>
        <taxon>Eubodonida</taxon>
        <taxon>Bodonidae</taxon>
        <taxon>Bodo</taxon>
    </lineage>
</organism>
<evidence type="ECO:0000256" key="1">
    <source>
        <dbReference type="SAM" id="MobiDB-lite"/>
    </source>
</evidence>
<name>A0A0S4IPF2_BODSA</name>
<dbReference type="VEuPathDB" id="TriTrypDB:BSAL_66355"/>
<dbReference type="AlphaFoldDB" id="A0A0S4IPF2"/>
<keyword evidence="3" id="KW-1185">Reference proteome</keyword>
<protein>
    <submittedName>
        <fullName evidence="2">Uncharacterized protein</fullName>
    </submittedName>
</protein>
<gene>
    <name evidence="2" type="ORF">BSAL_66355</name>
</gene>
<sequence length="115" mass="13034">MPNLCVSVTFNPPVVTLVGATLREETVHKLEQRLPAATSTTPSASKEPPKFVFHKDPDHWSIDLGQQFCDHLGRSSIYLALIECLEAEDWKLRATNAMSHYDNGKDTNKFFFNRN</sequence>
<dbReference type="CDD" id="cd22648">
    <property type="entry name" value="Q4D6Q6-like"/>
    <property type="match status" value="1"/>
</dbReference>
<dbReference type="EMBL" id="CYKH01000420">
    <property type="protein sequence ID" value="CUF84756.1"/>
    <property type="molecule type" value="Genomic_DNA"/>
</dbReference>
<dbReference type="PANTHER" id="PTHR39665">
    <property type="entry name" value="PARAFLAGELLAR ROD COMPONENT-RELATED"/>
    <property type="match status" value="1"/>
</dbReference>
<dbReference type="OrthoDB" id="275002at2759"/>
<proteinExistence type="predicted"/>